<dbReference type="InterPro" id="IPR043502">
    <property type="entry name" value="DNA/RNA_pol_sf"/>
</dbReference>
<dbReference type="InterPro" id="IPR000477">
    <property type="entry name" value="RT_dom"/>
</dbReference>
<dbReference type="PANTHER" id="PTHR31635:SF196">
    <property type="entry name" value="REVERSE TRANSCRIPTASE DOMAIN-CONTAINING PROTEIN-RELATED"/>
    <property type="match status" value="1"/>
</dbReference>
<accession>A0A8B9GVX9</accession>
<dbReference type="Ensembl" id="ENSAMXT00005003424.1">
    <property type="protein sequence ID" value="ENSAMXP00005003005.1"/>
    <property type="gene ID" value="ENSAMXG00005001861.1"/>
</dbReference>
<evidence type="ECO:0000313" key="2">
    <source>
        <dbReference type="Ensembl" id="ENSAMXP00005003005.1"/>
    </source>
</evidence>
<organism evidence="2 3">
    <name type="scientific">Astyanax mexicanus</name>
    <name type="common">Blind cave fish</name>
    <name type="synonym">Astyanax fasciatus mexicanus</name>
    <dbReference type="NCBI Taxonomy" id="7994"/>
    <lineage>
        <taxon>Eukaryota</taxon>
        <taxon>Metazoa</taxon>
        <taxon>Chordata</taxon>
        <taxon>Craniata</taxon>
        <taxon>Vertebrata</taxon>
        <taxon>Euteleostomi</taxon>
        <taxon>Actinopterygii</taxon>
        <taxon>Neopterygii</taxon>
        <taxon>Teleostei</taxon>
        <taxon>Ostariophysi</taxon>
        <taxon>Characiformes</taxon>
        <taxon>Characoidei</taxon>
        <taxon>Acestrorhamphidae</taxon>
        <taxon>Acestrorhamphinae</taxon>
        <taxon>Astyanax</taxon>
    </lineage>
</organism>
<dbReference type="PROSITE" id="PS50878">
    <property type="entry name" value="RT_POL"/>
    <property type="match status" value="1"/>
</dbReference>
<feature type="domain" description="Reverse transcriptase" evidence="1">
    <location>
        <begin position="1"/>
        <end position="144"/>
    </location>
</feature>
<evidence type="ECO:0000313" key="3">
    <source>
        <dbReference type="Proteomes" id="UP000694621"/>
    </source>
</evidence>
<dbReference type="Pfam" id="PF00078">
    <property type="entry name" value="RVT_1"/>
    <property type="match status" value="1"/>
</dbReference>
<dbReference type="PANTHER" id="PTHR31635">
    <property type="entry name" value="REVERSE TRANSCRIPTASE DOMAIN-CONTAINING PROTEIN-RELATED"/>
    <property type="match status" value="1"/>
</dbReference>
<sequence length="192" mass="21796">MRRLFLNPFQIAKIVTNGISSTYFNTFRGCRQGCPLSPALIVLAIEPLAEAIRNNVFIHRFQIVSLTHKISLFADDILLYLTNPEGSLSKLVELLNSYSLFSGYKINLDKSEILSLSDFNYNSISHKFPFRSTTTGIRYLGININGNLGDLFKLNIDPLLAKVTMDVDRWMELPLHQSINVHGHLSQKRINI</sequence>
<name>A0A8B9GVX9_ASTMX</name>
<dbReference type="SUPFAM" id="SSF56672">
    <property type="entry name" value="DNA/RNA polymerases"/>
    <property type="match status" value="1"/>
</dbReference>
<reference evidence="2" key="1">
    <citation type="submission" date="2025-08" db="UniProtKB">
        <authorList>
            <consortium name="Ensembl"/>
        </authorList>
    </citation>
    <scope>IDENTIFICATION</scope>
</reference>
<dbReference type="Proteomes" id="UP000694621">
    <property type="component" value="Unplaced"/>
</dbReference>
<dbReference type="AlphaFoldDB" id="A0A8B9GVX9"/>
<evidence type="ECO:0000259" key="1">
    <source>
        <dbReference type="PROSITE" id="PS50878"/>
    </source>
</evidence>
<protein>
    <recommendedName>
        <fullName evidence="1">Reverse transcriptase domain-containing protein</fullName>
    </recommendedName>
</protein>
<proteinExistence type="predicted"/>